<reference evidence="2 3" key="1">
    <citation type="submission" date="2024-03" db="EMBL/GenBank/DDBJ databases">
        <title>The Acrasis kona genome and developmental transcriptomes reveal deep origins of eukaryotic multicellular pathways.</title>
        <authorList>
            <person name="Sheikh S."/>
            <person name="Fu C.-J."/>
            <person name="Brown M.W."/>
            <person name="Baldauf S.L."/>
        </authorList>
    </citation>
    <scope>NUCLEOTIDE SEQUENCE [LARGE SCALE GENOMIC DNA]</scope>
    <source>
        <strain evidence="2 3">ATCC MYA-3509</strain>
    </source>
</reference>
<gene>
    <name evidence="2" type="ORF">AKO1_006827</name>
</gene>
<evidence type="ECO:0000259" key="1">
    <source>
        <dbReference type="PROSITE" id="PS50173"/>
    </source>
</evidence>
<accession>A0AAW2YT31</accession>
<dbReference type="PANTHER" id="PTHR46404">
    <property type="entry name" value="DNA POLYMERASE IOTA"/>
    <property type="match status" value="1"/>
</dbReference>
<dbReference type="Pfam" id="PF00817">
    <property type="entry name" value="IMS"/>
    <property type="match status" value="1"/>
</dbReference>
<protein>
    <submittedName>
        <fullName evidence="2">Ammecr1l</fullName>
    </submittedName>
</protein>
<dbReference type="Proteomes" id="UP001431209">
    <property type="component" value="Unassembled WGS sequence"/>
</dbReference>
<sequence length="467" mass="53100">MRVIIHLDIDCFYAQAEIVQDESLRGKPVGVQQNQTISTCNYEARARGLGKMVNHVEARKLIPDLVVIQSHMELYREESAKIFERLNHICSDCLVEISGIDEAFVDVTERVNQMLSLGNEHVFYGHSVPTSHKKYSEDDLWLVRGSEIAHQVRETILIECGYQLSAGVANNKLLSKLVTSLNKPFGQTTLFQLGVNEFLNPLMLRKIPKIGRITSEKLFKECGYEKIRDVTFDSNALSKLTRAIGETTALYLQSACNGVDDSKVIPKGLKKSFMSEFTFLPVSIKSTALLTEKINILCEDLSQRLVRDISKNQRTPTRVIVRYTTVANNGKERAYRSVSSAKDSLSITGKMSVGEIHKVVKELSFETLKNRLSQEVDYHELFRMSVGLYDFSKINGVTLDEMFNRVAQKRSISETLDSDYKLALSLQKEENNLELAMMKRRRTEKIPKSKIVQNNQTQTSLLRFIKK</sequence>
<dbReference type="Gene3D" id="3.40.1170.60">
    <property type="match status" value="1"/>
</dbReference>
<organism evidence="2 3">
    <name type="scientific">Acrasis kona</name>
    <dbReference type="NCBI Taxonomy" id="1008807"/>
    <lineage>
        <taxon>Eukaryota</taxon>
        <taxon>Discoba</taxon>
        <taxon>Heterolobosea</taxon>
        <taxon>Tetramitia</taxon>
        <taxon>Eutetramitia</taxon>
        <taxon>Acrasidae</taxon>
        <taxon>Acrasis</taxon>
    </lineage>
</organism>
<comment type="caution">
    <text evidence="2">The sequence shown here is derived from an EMBL/GenBank/DDBJ whole genome shotgun (WGS) entry which is preliminary data.</text>
</comment>
<dbReference type="InterPro" id="IPR001126">
    <property type="entry name" value="UmuC"/>
</dbReference>
<name>A0AAW2YT31_9EUKA</name>
<dbReference type="PROSITE" id="PS50173">
    <property type="entry name" value="UMUC"/>
    <property type="match status" value="1"/>
</dbReference>
<dbReference type="InterPro" id="IPR043502">
    <property type="entry name" value="DNA/RNA_pol_sf"/>
</dbReference>
<dbReference type="Gene3D" id="3.30.1490.100">
    <property type="entry name" value="DNA polymerase, Y-family, little finger domain"/>
    <property type="match status" value="1"/>
</dbReference>
<dbReference type="Gene3D" id="1.10.150.20">
    <property type="entry name" value="5' to 3' exonuclease, C-terminal subdomain"/>
    <property type="match status" value="1"/>
</dbReference>
<dbReference type="GO" id="GO:0006281">
    <property type="term" value="P:DNA repair"/>
    <property type="evidence" value="ECO:0007669"/>
    <property type="project" value="InterPro"/>
</dbReference>
<dbReference type="PANTHER" id="PTHR46404:SF1">
    <property type="entry name" value="DNA POLYMERASE IOTA"/>
    <property type="match status" value="1"/>
</dbReference>
<feature type="domain" description="UmuC" evidence="1">
    <location>
        <begin position="4"/>
        <end position="211"/>
    </location>
</feature>
<keyword evidence="3" id="KW-1185">Reference proteome</keyword>
<evidence type="ECO:0000313" key="2">
    <source>
        <dbReference type="EMBL" id="KAL0480573.1"/>
    </source>
</evidence>
<dbReference type="GO" id="GO:0003684">
    <property type="term" value="F:damaged DNA binding"/>
    <property type="evidence" value="ECO:0007669"/>
    <property type="project" value="InterPro"/>
</dbReference>
<proteinExistence type="predicted"/>
<dbReference type="InterPro" id="IPR043128">
    <property type="entry name" value="Rev_trsase/Diguanyl_cyclase"/>
</dbReference>
<dbReference type="AlphaFoldDB" id="A0AAW2YT31"/>
<dbReference type="Gene3D" id="3.30.70.270">
    <property type="match status" value="1"/>
</dbReference>
<dbReference type="InterPro" id="IPR036775">
    <property type="entry name" value="DNA_pol_Y-fam_lit_finger_sf"/>
</dbReference>
<evidence type="ECO:0000313" key="3">
    <source>
        <dbReference type="Proteomes" id="UP001431209"/>
    </source>
</evidence>
<dbReference type="SUPFAM" id="SSF56672">
    <property type="entry name" value="DNA/RNA polymerases"/>
    <property type="match status" value="1"/>
</dbReference>
<dbReference type="EMBL" id="JAOPGA020000668">
    <property type="protein sequence ID" value="KAL0480573.1"/>
    <property type="molecule type" value="Genomic_DNA"/>
</dbReference>